<feature type="transmembrane region" description="Helical" evidence="11">
    <location>
        <begin position="178"/>
        <end position="200"/>
    </location>
</feature>
<evidence type="ECO:0000256" key="3">
    <source>
        <dbReference type="ARBA" id="ARBA00022448"/>
    </source>
</evidence>
<dbReference type="AlphaFoldDB" id="A0A8J5LFG2"/>
<evidence type="ECO:0000256" key="6">
    <source>
        <dbReference type="ARBA" id="ARBA00022692"/>
    </source>
</evidence>
<keyword evidence="6 11" id="KW-0812">Transmembrane</keyword>
<dbReference type="Proteomes" id="UP000734854">
    <property type="component" value="Unassembled WGS sequence"/>
</dbReference>
<feature type="transmembrane region" description="Helical" evidence="11">
    <location>
        <begin position="145"/>
        <end position="166"/>
    </location>
</feature>
<dbReference type="EMBL" id="JACMSC010000006">
    <property type="protein sequence ID" value="KAG6516902.1"/>
    <property type="molecule type" value="Genomic_DNA"/>
</dbReference>
<dbReference type="FunFam" id="1.20.1280.290:FF:000001">
    <property type="entry name" value="Bidirectional sugar transporter SWEET"/>
    <property type="match status" value="1"/>
</dbReference>
<evidence type="ECO:0000256" key="8">
    <source>
        <dbReference type="ARBA" id="ARBA00022989"/>
    </source>
</evidence>
<feature type="transmembrane region" description="Helical" evidence="11">
    <location>
        <begin position="212"/>
        <end position="232"/>
    </location>
</feature>
<keyword evidence="9 11" id="KW-0472">Membrane</keyword>
<comment type="subcellular location">
    <subcellularLocation>
        <location evidence="1">Cell membrane</location>
        <topology evidence="1">Multi-pass membrane protein</topology>
    </subcellularLocation>
</comment>
<reference evidence="12 13" key="1">
    <citation type="submission" date="2020-08" db="EMBL/GenBank/DDBJ databases">
        <title>Plant Genome Project.</title>
        <authorList>
            <person name="Zhang R.-G."/>
        </authorList>
    </citation>
    <scope>NUCLEOTIDE SEQUENCE [LARGE SCALE GENOMIC DNA]</scope>
    <source>
        <tissue evidence="12">Rhizome</tissue>
    </source>
</reference>
<comment type="caution">
    <text evidence="12">The sequence shown here is derived from an EMBL/GenBank/DDBJ whole genome shotgun (WGS) entry which is preliminary data.</text>
</comment>
<comment type="function">
    <text evidence="10">Mediates both low-affinity uptake and efflux of sugar across the plasma membrane.</text>
</comment>
<feature type="transmembrane region" description="Helical" evidence="11">
    <location>
        <begin position="92"/>
        <end position="109"/>
    </location>
</feature>
<dbReference type="Pfam" id="PF03083">
    <property type="entry name" value="MtN3_slv"/>
    <property type="match status" value="2"/>
</dbReference>
<keyword evidence="7" id="KW-0677">Repeat</keyword>
<feature type="transmembrane region" description="Helical" evidence="11">
    <location>
        <begin position="238"/>
        <end position="258"/>
    </location>
</feature>
<evidence type="ECO:0000256" key="2">
    <source>
        <dbReference type="ARBA" id="ARBA00007809"/>
    </source>
</evidence>
<evidence type="ECO:0000313" key="12">
    <source>
        <dbReference type="EMBL" id="KAG6516902.1"/>
    </source>
</evidence>
<protein>
    <recommendedName>
        <fullName evidence="14">Bidirectional sugar transporter SWEET</fullName>
    </recommendedName>
</protein>
<evidence type="ECO:0000256" key="5">
    <source>
        <dbReference type="ARBA" id="ARBA00022597"/>
    </source>
</evidence>
<evidence type="ECO:0000256" key="9">
    <source>
        <dbReference type="ARBA" id="ARBA00023136"/>
    </source>
</evidence>
<evidence type="ECO:0008006" key="14">
    <source>
        <dbReference type="Google" id="ProtNLM"/>
    </source>
</evidence>
<keyword evidence="3" id="KW-0813">Transport</keyword>
<name>A0A8J5LFG2_ZINOF</name>
<dbReference type="InterPro" id="IPR047664">
    <property type="entry name" value="SWEET"/>
</dbReference>
<evidence type="ECO:0000256" key="4">
    <source>
        <dbReference type="ARBA" id="ARBA00022475"/>
    </source>
</evidence>
<keyword evidence="4" id="KW-1003">Cell membrane</keyword>
<dbReference type="FunFam" id="1.20.1280.290:FF:000003">
    <property type="entry name" value="Bidirectional sugar transporter SWEET"/>
    <property type="match status" value="1"/>
</dbReference>
<keyword evidence="13" id="KW-1185">Reference proteome</keyword>
<keyword evidence="8 11" id="KW-1133">Transmembrane helix</keyword>
<organism evidence="12 13">
    <name type="scientific">Zingiber officinale</name>
    <name type="common">Ginger</name>
    <name type="synonym">Amomum zingiber</name>
    <dbReference type="NCBI Taxonomy" id="94328"/>
    <lineage>
        <taxon>Eukaryota</taxon>
        <taxon>Viridiplantae</taxon>
        <taxon>Streptophyta</taxon>
        <taxon>Embryophyta</taxon>
        <taxon>Tracheophyta</taxon>
        <taxon>Spermatophyta</taxon>
        <taxon>Magnoliopsida</taxon>
        <taxon>Liliopsida</taxon>
        <taxon>Zingiberales</taxon>
        <taxon>Zingiberaceae</taxon>
        <taxon>Zingiber</taxon>
    </lineage>
</organism>
<accession>A0A8J5LFG2</accession>
<keyword evidence="5" id="KW-0762">Sugar transport</keyword>
<dbReference type="GO" id="GO:0051119">
    <property type="term" value="F:sugar transmembrane transporter activity"/>
    <property type="evidence" value="ECO:0007669"/>
    <property type="project" value="InterPro"/>
</dbReference>
<comment type="similarity">
    <text evidence="2">Belongs to the SWEET sugar transporter family.</text>
</comment>
<sequence length="337" mass="37856">MVVLAESRAKVRNSLPCANHVLDGNCGTTERLKYKIHVQFLCRLSMAIGWRPELRIASTASGNIISFMVYLAPLPTFYRVYKMRSTEGFQSIPYVVALFSAMLWIYYAIEKTDSTLLITINSFGCFIETIYSSIYLIYAPRSARVSTVCIIFLLNVVSFGSIILLTQLAFHGPWRVKVIGWICMGFSISVFAAPLSIIRLVMRTKSVEYMPFYLSLFLTISSVAWFAYGLLIQDLYVMLPNIFGFAFGATQMVLYVIISSRKLSTLSPHVPEHTITMTVVPVDSSPKVEPDELEVIESDHEHSCFEDKAKDDDTGKVTTEDKSTAMNGGAQFENLML</sequence>
<dbReference type="PANTHER" id="PTHR10791">
    <property type="entry name" value="RAG1-ACTIVATING PROTEIN 1"/>
    <property type="match status" value="1"/>
</dbReference>
<proteinExistence type="inferred from homology"/>
<evidence type="ECO:0000256" key="10">
    <source>
        <dbReference type="ARBA" id="ARBA00037238"/>
    </source>
</evidence>
<dbReference type="InterPro" id="IPR004316">
    <property type="entry name" value="SWEET_rpt"/>
</dbReference>
<evidence type="ECO:0000256" key="11">
    <source>
        <dbReference type="SAM" id="Phobius"/>
    </source>
</evidence>
<evidence type="ECO:0000256" key="7">
    <source>
        <dbReference type="ARBA" id="ARBA00022737"/>
    </source>
</evidence>
<evidence type="ECO:0000256" key="1">
    <source>
        <dbReference type="ARBA" id="ARBA00004651"/>
    </source>
</evidence>
<dbReference type="Gene3D" id="1.20.1280.290">
    <property type="match status" value="2"/>
</dbReference>
<dbReference type="GO" id="GO:0005886">
    <property type="term" value="C:plasma membrane"/>
    <property type="evidence" value="ECO:0007669"/>
    <property type="project" value="UniProtKB-SubCell"/>
</dbReference>
<dbReference type="PANTHER" id="PTHR10791:SF37">
    <property type="entry name" value="OS09G0508250 PROTEIN"/>
    <property type="match status" value="1"/>
</dbReference>
<gene>
    <name evidence="12" type="ORF">ZIOFF_020277</name>
</gene>
<evidence type="ECO:0000313" key="13">
    <source>
        <dbReference type="Proteomes" id="UP000734854"/>
    </source>
</evidence>
<feature type="transmembrane region" description="Helical" evidence="11">
    <location>
        <begin position="115"/>
        <end position="138"/>
    </location>
</feature>